<accession>B8LD36</accession>
<dbReference type="GeneID" id="7446275"/>
<feature type="region of interest" description="Disordered" evidence="4">
    <location>
        <begin position="1898"/>
        <end position="1925"/>
    </location>
</feature>
<evidence type="ECO:0000256" key="4">
    <source>
        <dbReference type="SAM" id="MobiDB-lite"/>
    </source>
</evidence>
<feature type="region of interest" description="Disordered" evidence="4">
    <location>
        <begin position="607"/>
        <end position="658"/>
    </location>
</feature>
<feature type="compositionally biased region" description="Low complexity" evidence="4">
    <location>
        <begin position="54"/>
        <end position="63"/>
    </location>
</feature>
<dbReference type="STRING" id="35128.B8LD36"/>
<name>B8LD36_THAPS</name>
<proteinExistence type="predicted"/>
<feature type="region of interest" description="Disordered" evidence="4">
    <location>
        <begin position="892"/>
        <end position="1005"/>
    </location>
</feature>
<dbReference type="Gene3D" id="1.20.930.10">
    <property type="entry name" value="Conserved domain common to transcription factors TFIIS, elongin A, CRSP70"/>
    <property type="match status" value="1"/>
</dbReference>
<dbReference type="eggNOG" id="KOG2973">
    <property type="taxonomic scope" value="Eukaryota"/>
</dbReference>
<evidence type="ECO:0000259" key="5">
    <source>
        <dbReference type="PROSITE" id="PS51319"/>
    </source>
</evidence>
<sequence length="2210" mass="242830">MATVSSSTPSNDDTTNMESSPSPPSGETETMYRELLSFLTSPRADVRKAAAEATLAALVSSSSTDDDADYGATGDDGKNDARDEGKETSQDSTTVNLSNEAYHHLSRIPSILPLCKIASSSNSNNNNNNGSIEALASLSLLCSHPLVGNQCILDFLESGGIGRMLEIALSSPPATNAIGNSSGGEEVAGDSWKQWRKQVNYACALLANATRVEKGAVDFIGLSFPTEAIPSSSLNDESKDGVDAIKKESRPTATLLLSRFLNSAYIDTHSVNYKLAVKAMMNRKEFDSDELDEDALNYDEERKDKEINELQPQKMEPVGEEVYDPYQHVASVIMNISQLESGRNFLMKLIHTKKSTSNISKIDENSPTTTKKEATTTTSHLQSLLPHLSSSNLHRRQGIAGTLKNCCFSQDSAWWLLNVVHMDKTLLMPLAGPEELSIDEKVGLDPDYWLLGEQKVRETDGLVRLLIVEALLLLLASGRRARETLRERRTYVIIKLADMVEENEEISERMHECVQYLRRDEEGDEEGDSDRRAYERYARGLVEMDGERNHEGVRKALPMSTSGVEEKGGDEGLKEGGGRYQLTLEVTGVWIARQATGWSHFTSLQSSSLDPSLSLSSPPTMNGSSSPSPWDVQYDDATGVHNTNSSTAATTTQFDASSPLKRRRITLSDDTKLGSDDLDECMAEMVDAVEQPAALLREVNDVVDVFATAAAPAATPSARSVYFKTRQRIVGEEWEAMDREEICTSESCSDVDVALMTQRGVSSFSTDATISNNDTSCETSRSPNPTCNGSSPTKQRHKLSIGSVAEAMLESAAPVCTPKTSNRSSNGSDVGIGNVQPRGRGEKDVNEEFDGGKAKDLPSSAVSSSPSAAAAYEEGSSEQFLVLGEDMLDMEGGYTHESNGGIDVQANDNHCSDGTVKDARPTDSVGGVNMGSGDAIDEGNKSSTVAPTAVLRPQVLGKTIPSESVEDTEALQPQPRESGEPSPSALTSSVPSPTPVNTNGTNAEGTLGAQVESNTANPTSPQLQLSGETTCSSWVCHKCNQSNTIKFRCVKCKSWKGGKMPKRATSQASSDDNTSDTDDDEVTHKIYMTSTRVRTLKRKDLKPSFDVDDEVYAAWWSDEERNSSPAWYPGVITSCTVIDEEGEYGPVRVFDVAFDDGDYLEDIPESFVFHNDDYILSVKNLEEKNSWIGVSNVVDDNSKDRWARIVGWYNNTKASALNLPEEWIKTKKRHQPDSLAQSSDPEEGDAKGGTFKTSIYVGASQRGSRFDKSRGYKSSGFIGVYPYHGDKFKASIYRGKKYDLGIFCLASDAALAYDSTATLMKSKTCGNRINFATVHEYYDARERELEKSGVVRDGRDCAEIIALIESKAKSVVAEAASDSFDDSAAEHDVRTSHCSKYRNLLEGRRISSPTLSAFATSKSKVITKHDSVIKTMSIPSGRISSLQMEPGLTKAAMLLKGPTRKKTNFSSKREYYDARESESKATGIAVDRSEIMSSIRAKVKEIGTKTKKKAMSRIGKTKEKLAMKSNEVAVSDSSYTMRPKSTFDAVRKSSEKSLKLSMIDRKKQVKVNDATNIDVPTASNAIGTMQPVKREGSITVEAAVAAFNTDARSKKLISLLSQPQGILKNGGVLMQSKASAVITESSQVKLSTSTMTSQVRAAYTDAKSSYSNKEMLHLNTEQSKDLMFPVGCPVWWNIEASNNGDELYSVGIVTAASIRFATREIIYEVSAGIDGSGSPVMIQEKDLSYGATCPVYVSPEDSSSNLLAGEVLLCRSTSRRSQVDLKNTCQLMEGLQQDTATTESIRDILHRLLDISMSRDILKDTMIGRVVVQLKKNEDRVVAALAKKLVKEWKGQNASKTETETKRQLYYTVIVKNGNEIHVKEDVPSNLIKYKRIESTSKTSVNNASPDDSICTSTSYPQRNHNTHNSPYVTRAAKMGPYSAPHQPIRESSAKSNYMKLYRLYFPWWLLPDSQSKDRLHYFLRASVNYNLSIIGKKTNCTLTMVDSGGQCDPSSHVLIRLNEERVDSLGQYVQGYYDENIRAAKEGLEDLLILYLKNDNAKGRLFYDLAYSCKYFHPKNDELGCLMLEQRNPFQSTPRLGFMTILELPFSVDSYSNHKDWHGNFLTTYIVTGMLCREVNCHIRLCGDQFGAPMPMSVCEPHVWIWGPSMEQVGRAVKEVKNRIEAHMQGCNCSFGSGAKGVEDEFGRHTRDW</sequence>
<evidence type="ECO:0000256" key="3">
    <source>
        <dbReference type="PROSITE-ProRule" id="PRU00649"/>
    </source>
</evidence>
<feature type="region of interest" description="Disordered" evidence="4">
    <location>
        <begin position="765"/>
        <end position="798"/>
    </location>
</feature>
<dbReference type="PaxDb" id="35128-Thaps11111"/>
<dbReference type="PANTHER" id="PTHR13387:SF9">
    <property type="entry name" value="PROTEIN HGH1 HOMOLOG"/>
    <property type="match status" value="1"/>
</dbReference>
<dbReference type="PROSITE" id="PS51319">
    <property type="entry name" value="TFIIS_N"/>
    <property type="match status" value="1"/>
</dbReference>
<dbReference type="RefSeq" id="XP_002297012.1">
    <property type="nucleotide sequence ID" value="XM_002296976.1"/>
</dbReference>
<dbReference type="InterPro" id="IPR003617">
    <property type="entry name" value="TFIIS/CRSP70_N_sub"/>
</dbReference>
<dbReference type="GO" id="GO:0003677">
    <property type="term" value="F:DNA binding"/>
    <property type="evidence" value="ECO:0007669"/>
    <property type="project" value="InterPro"/>
</dbReference>
<dbReference type="CDD" id="cd00183">
    <property type="entry name" value="TFIIS_I"/>
    <property type="match status" value="1"/>
</dbReference>
<keyword evidence="2 3" id="KW-0539">Nucleus</keyword>
<evidence type="ECO:0000313" key="7">
    <source>
        <dbReference type="Proteomes" id="UP000001449"/>
    </source>
</evidence>
<dbReference type="Pfam" id="PF08711">
    <property type="entry name" value="Med26"/>
    <property type="match status" value="1"/>
</dbReference>
<feature type="compositionally biased region" description="Polar residues" evidence="4">
    <location>
        <begin position="765"/>
        <end position="793"/>
    </location>
</feature>
<evidence type="ECO:0000256" key="1">
    <source>
        <dbReference type="ARBA" id="ARBA00004123"/>
    </source>
</evidence>
<dbReference type="SUPFAM" id="SSF54171">
    <property type="entry name" value="DNA-binding domain"/>
    <property type="match status" value="1"/>
</dbReference>
<dbReference type="EMBL" id="DS999419">
    <property type="protein sequence ID" value="EED86740.1"/>
    <property type="molecule type" value="Genomic_DNA"/>
</dbReference>
<feature type="compositionally biased region" description="Polar residues" evidence="4">
    <location>
        <begin position="818"/>
        <end position="828"/>
    </location>
</feature>
<organism evidence="6 7">
    <name type="scientific">Thalassiosira pseudonana</name>
    <name type="common">Marine diatom</name>
    <name type="synonym">Cyclotella nana</name>
    <dbReference type="NCBI Taxonomy" id="35128"/>
    <lineage>
        <taxon>Eukaryota</taxon>
        <taxon>Sar</taxon>
        <taxon>Stramenopiles</taxon>
        <taxon>Ochrophyta</taxon>
        <taxon>Bacillariophyta</taxon>
        <taxon>Coscinodiscophyceae</taxon>
        <taxon>Thalassiosirophycidae</taxon>
        <taxon>Thalassiosirales</taxon>
        <taxon>Thalassiosiraceae</taxon>
        <taxon>Thalassiosira</taxon>
    </lineage>
</organism>
<feature type="compositionally biased region" description="Low complexity" evidence="4">
    <location>
        <begin position="859"/>
        <end position="875"/>
    </location>
</feature>
<feature type="compositionally biased region" description="Low complexity" evidence="4">
    <location>
        <begin position="1"/>
        <end position="20"/>
    </location>
</feature>
<dbReference type="PANTHER" id="PTHR13387">
    <property type="entry name" value="PROTEIN HGH1 HOMOLOG"/>
    <property type="match status" value="1"/>
</dbReference>
<keyword evidence="7" id="KW-1185">Reference proteome</keyword>
<feature type="region of interest" description="Disordered" evidence="4">
    <location>
        <begin position="1056"/>
        <end position="1080"/>
    </location>
</feature>
<gene>
    <name evidence="6" type="ORF">THAPSDRAFT_11111</name>
</gene>
<dbReference type="KEGG" id="tps:THAPSDRAFT_11111"/>
<feature type="compositionally biased region" description="Polar residues" evidence="4">
    <location>
        <begin position="984"/>
        <end position="1004"/>
    </location>
</feature>
<dbReference type="Proteomes" id="UP000001449">
    <property type="component" value="Unassembled WGS sequence"/>
</dbReference>
<comment type="subcellular location">
    <subcellularLocation>
        <location evidence="1 3">Nucleus</location>
    </subcellularLocation>
</comment>
<reference evidence="6 7" key="1">
    <citation type="journal article" date="2004" name="Science">
        <title>The genome of the diatom Thalassiosira pseudonana: ecology, evolution, and metabolism.</title>
        <authorList>
            <person name="Armbrust E.V."/>
            <person name="Berges J.A."/>
            <person name="Bowler C."/>
            <person name="Green B.R."/>
            <person name="Martinez D."/>
            <person name="Putnam N.H."/>
            <person name="Zhou S."/>
            <person name="Allen A.E."/>
            <person name="Apt K.E."/>
            <person name="Bechner M."/>
            <person name="Brzezinski M.A."/>
            <person name="Chaal B.K."/>
            <person name="Chiovitti A."/>
            <person name="Davis A.K."/>
            <person name="Demarest M.S."/>
            <person name="Detter J.C."/>
            <person name="Glavina T."/>
            <person name="Goodstein D."/>
            <person name="Hadi M.Z."/>
            <person name="Hellsten U."/>
            <person name="Hildebrand M."/>
            <person name="Jenkins B.D."/>
            <person name="Jurka J."/>
            <person name="Kapitonov V.V."/>
            <person name="Kroger N."/>
            <person name="Lau W.W."/>
            <person name="Lane T.W."/>
            <person name="Larimer F.W."/>
            <person name="Lippmeier J.C."/>
            <person name="Lucas S."/>
            <person name="Medina M."/>
            <person name="Montsant A."/>
            <person name="Obornik M."/>
            <person name="Parker M.S."/>
            <person name="Palenik B."/>
            <person name="Pazour G.J."/>
            <person name="Richardson P.M."/>
            <person name="Rynearson T.A."/>
            <person name="Saito M.A."/>
            <person name="Schwartz D.C."/>
            <person name="Thamatrakoln K."/>
            <person name="Valentin K."/>
            <person name="Vardi A."/>
            <person name="Wilkerson F.P."/>
            <person name="Rokhsar D.S."/>
        </authorList>
    </citation>
    <scope>NUCLEOTIDE SEQUENCE [LARGE SCALE GENOMIC DNA]</scope>
    <source>
        <strain evidence="6 7">CCMP1335</strain>
    </source>
</reference>
<feature type="region of interest" description="Disordered" evidence="4">
    <location>
        <begin position="816"/>
        <end position="875"/>
    </location>
</feature>
<evidence type="ECO:0000256" key="2">
    <source>
        <dbReference type="ARBA" id="ARBA00023242"/>
    </source>
</evidence>
<feature type="compositionally biased region" description="Basic and acidic residues" evidence="4">
    <location>
        <begin position="75"/>
        <end position="89"/>
    </location>
</feature>
<dbReference type="Pfam" id="PF04063">
    <property type="entry name" value="DUF383"/>
    <property type="match status" value="1"/>
</dbReference>
<feature type="region of interest" description="Disordered" evidence="4">
    <location>
        <begin position="1228"/>
        <end position="1249"/>
    </location>
</feature>
<dbReference type="InterPro" id="IPR007205">
    <property type="entry name" value="Protein_HGH1_N"/>
</dbReference>
<reference evidence="6 7" key="2">
    <citation type="journal article" date="2008" name="Nature">
        <title>The Phaeodactylum genome reveals the evolutionary history of diatom genomes.</title>
        <authorList>
            <person name="Bowler C."/>
            <person name="Allen A.E."/>
            <person name="Badger J.H."/>
            <person name="Grimwood J."/>
            <person name="Jabbari K."/>
            <person name="Kuo A."/>
            <person name="Maheswari U."/>
            <person name="Martens C."/>
            <person name="Maumus F."/>
            <person name="Otillar R.P."/>
            <person name="Rayko E."/>
            <person name="Salamov A."/>
            <person name="Vandepoele K."/>
            <person name="Beszteri B."/>
            <person name="Gruber A."/>
            <person name="Heijde M."/>
            <person name="Katinka M."/>
            <person name="Mock T."/>
            <person name="Valentin K."/>
            <person name="Verret F."/>
            <person name="Berges J.A."/>
            <person name="Brownlee C."/>
            <person name="Cadoret J.P."/>
            <person name="Chiovitti A."/>
            <person name="Choi C.J."/>
            <person name="Coesel S."/>
            <person name="De Martino A."/>
            <person name="Detter J.C."/>
            <person name="Durkin C."/>
            <person name="Falciatore A."/>
            <person name="Fournet J."/>
            <person name="Haruta M."/>
            <person name="Huysman M.J."/>
            <person name="Jenkins B.D."/>
            <person name="Jiroutova K."/>
            <person name="Jorgensen R.E."/>
            <person name="Joubert Y."/>
            <person name="Kaplan A."/>
            <person name="Kroger N."/>
            <person name="Kroth P.G."/>
            <person name="La Roche J."/>
            <person name="Lindquist E."/>
            <person name="Lommer M."/>
            <person name="Martin-Jezequel V."/>
            <person name="Lopez P.J."/>
            <person name="Lucas S."/>
            <person name="Mangogna M."/>
            <person name="McGinnis K."/>
            <person name="Medlin L.K."/>
            <person name="Montsant A."/>
            <person name="Oudot-Le Secq M.P."/>
            <person name="Napoli C."/>
            <person name="Obornik M."/>
            <person name="Parker M.S."/>
            <person name="Petit J.L."/>
            <person name="Porcel B.M."/>
            <person name="Poulsen N."/>
            <person name="Robison M."/>
            <person name="Rychlewski L."/>
            <person name="Rynearson T.A."/>
            <person name="Schmutz J."/>
            <person name="Shapiro H."/>
            <person name="Siaut M."/>
            <person name="Stanley M."/>
            <person name="Sussman M.R."/>
            <person name="Taylor A.R."/>
            <person name="Vardi A."/>
            <person name="von Dassow P."/>
            <person name="Vyverman W."/>
            <person name="Willis A."/>
            <person name="Wyrwicz L.S."/>
            <person name="Rokhsar D.S."/>
            <person name="Weissenbach J."/>
            <person name="Armbrust E.V."/>
            <person name="Green B.R."/>
            <person name="Van de Peer Y."/>
            <person name="Grigoriev I.V."/>
        </authorList>
    </citation>
    <scope>NUCLEOTIDE SEQUENCE [LARGE SCALE GENOMIC DNA]</scope>
    <source>
        <strain evidence="6 7">CCMP1335</strain>
    </source>
</reference>
<feature type="compositionally biased region" description="Basic and acidic residues" evidence="4">
    <location>
        <begin position="839"/>
        <end position="856"/>
    </location>
</feature>
<dbReference type="HOGENOM" id="CLU_231104_0_0_1"/>
<dbReference type="InterPro" id="IPR039717">
    <property type="entry name" value="Hgh1"/>
</dbReference>
<dbReference type="SUPFAM" id="SSF47676">
    <property type="entry name" value="Conserved domain common to transcription factors TFIIS, elongin A, CRSP70"/>
    <property type="match status" value="1"/>
</dbReference>
<dbReference type="InterPro" id="IPR035441">
    <property type="entry name" value="TFIIS/LEDGF_dom_sf"/>
</dbReference>
<dbReference type="Gene3D" id="2.30.30.140">
    <property type="match status" value="1"/>
</dbReference>
<dbReference type="GO" id="GO:0005634">
    <property type="term" value="C:nucleus"/>
    <property type="evidence" value="ECO:0007669"/>
    <property type="project" value="UniProtKB-SubCell"/>
</dbReference>
<feature type="region of interest" description="Disordered" evidence="4">
    <location>
        <begin position="54"/>
        <end position="95"/>
    </location>
</feature>
<feature type="domain" description="TFIIS N-terminal" evidence="5">
    <location>
        <begin position="1779"/>
        <end position="1856"/>
    </location>
</feature>
<protein>
    <recommendedName>
        <fullName evidence="5">TFIIS N-terminal domain-containing protein</fullName>
    </recommendedName>
</protein>
<feature type="compositionally biased region" description="Low complexity" evidence="4">
    <location>
        <begin position="607"/>
        <end position="619"/>
    </location>
</feature>
<dbReference type="SMART" id="SM00509">
    <property type="entry name" value="TFS2N"/>
    <property type="match status" value="1"/>
</dbReference>
<dbReference type="InterPro" id="IPR016177">
    <property type="entry name" value="DNA-bd_dom_sf"/>
</dbReference>
<dbReference type="InterPro" id="IPR007206">
    <property type="entry name" value="Protein_HGH1_C"/>
</dbReference>
<dbReference type="InterPro" id="IPR017923">
    <property type="entry name" value="TFIIS_N"/>
</dbReference>
<dbReference type="InParanoid" id="B8LD36"/>
<feature type="region of interest" description="Disordered" evidence="4">
    <location>
        <begin position="1"/>
        <end position="30"/>
    </location>
</feature>
<dbReference type="Pfam" id="PF04064">
    <property type="entry name" value="DUF384"/>
    <property type="match status" value="1"/>
</dbReference>
<evidence type="ECO:0000313" key="6">
    <source>
        <dbReference type="EMBL" id="EED86740.1"/>
    </source>
</evidence>
<feature type="compositionally biased region" description="Low complexity" evidence="4">
    <location>
        <begin position="642"/>
        <end position="652"/>
    </location>
</feature>